<evidence type="ECO:0008006" key="2">
    <source>
        <dbReference type="Google" id="ProtNLM"/>
    </source>
</evidence>
<sequence>MAAIQDLPLELLRRILELLDTDWPPQRNLYNTSLVARAWRHPSQSLLLYRMDLQYVDLTLCTVALRLNAGCTLRLVDVDSRNAREILTALQEHDISVETLEVYEAPDSDLDLSTLSLKLLAGVFSTLRRRRLSLTAPQTPGLKSLWIAGYVKGHPIIPPDTKLKLTKLTVYPHFQPSLAFFDSILPAAPFLTSLELVVREDGELLPPEYTLSFRAIAHQLRHLAITSHASSRASLNVTRFVAACISLRSLELCNCGTTYIGDVASAVRAPLCVLETQMASGWNDGGSGIAELASVLELPAMATLKRWRLSNYTVGGPLMNQEERGRWEAACRARGVEPRDQTLFFTGNVVSPFL</sequence>
<accession>A0A0H5FUX0</accession>
<protein>
    <recommendedName>
        <fullName evidence="2">F-box domain-containing protein</fullName>
    </recommendedName>
</protein>
<name>A0A0H5FUX0_9BASI</name>
<organism evidence="1">
    <name type="scientific">Leucosporidium scottii</name>
    <dbReference type="NCBI Taxonomy" id="5278"/>
    <lineage>
        <taxon>Eukaryota</taxon>
        <taxon>Fungi</taxon>
        <taxon>Dikarya</taxon>
        <taxon>Basidiomycota</taxon>
        <taxon>Pucciniomycotina</taxon>
        <taxon>Microbotryomycetes</taxon>
        <taxon>Leucosporidiales</taxon>
        <taxon>Leucosporidium</taxon>
    </lineage>
</organism>
<reference evidence="1" key="1">
    <citation type="submission" date="2015-06" db="EMBL/GenBank/DDBJ databases">
        <title>Genetic Architecture Underlying Mating-Type Determination in the Yeast Leucosporidium scottii and the Evolution of Mating Systems in Basidiomycetes.</title>
        <authorList>
            <person name="Maia T.M."/>
            <person name="Lopes S."/>
            <person name="Almeida J.M.G.C.F."/>
            <person name="Rosa L.H."/>
            <person name="Sampaio J.P."/>
            <person name="Goncalves P."/>
            <person name="Coelho M.A."/>
        </authorList>
    </citation>
    <scope>NUCLEOTIDE SEQUENCE</scope>
</reference>
<proteinExistence type="predicted"/>
<evidence type="ECO:0000313" key="1">
    <source>
        <dbReference type="EMBL" id="CRX79273.1"/>
    </source>
</evidence>
<dbReference type="EMBL" id="LN868512">
    <property type="protein sequence ID" value="CRX79273.1"/>
    <property type="molecule type" value="Genomic_DNA"/>
</dbReference>
<dbReference type="AlphaFoldDB" id="A0A0H5FUX0"/>